<feature type="compositionally biased region" description="Low complexity" evidence="1">
    <location>
        <begin position="210"/>
        <end position="232"/>
    </location>
</feature>
<dbReference type="InterPro" id="IPR029063">
    <property type="entry name" value="SAM-dependent_MTases_sf"/>
</dbReference>
<dbReference type="OrthoDB" id="9816564at2"/>
<keyword evidence="3" id="KW-1185">Reference proteome</keyword>
<dbReference type="PATRIC" id="fig|1348657.5.peg.2905"/>
<proteinExistence type="predicted"/>
<dbReference type="eggNOG" id="COG4976">
    <property type="taxonomic scope" value="Bacteria"/>
</dbReference>
<sequence>MEIDLKHLKALIAAEIVRRDCTPQARDAFQREEGGEPSSRHLADLVRAFEPLELEELLPAPEVLEPAPEAPTPSDTGAARLYLKLRRTPLGRILDHPRVLGLLNRARQRPGGATMGNVLYLLLRGVLLRLPVVAPLYTYIAVFRRLPARVAALELELAQASTALRNVGLVIQDQVNQSLYTHAVAAQSNDALLLRRFGQLEQRLRELTRSPPQAQAAQPPSSAAQPNSAAPAEGLPPELYGAFEEQFRGSRALISARLRANLPRFAPVWGPATKPVLDLGCGRGEWLQLLAEHGIVAEGVDSSPWMVRSCLDAGLSVRQGDAIEYLAALPDDALAGLTGFHIIEHLPIAVLIRLIEHARRVVQPGGVVLFETPNPENLVVGACNFYVDPTHRNPLPPALMAFLLEEHGFERVEIERRHPADAARLAAGELAEPLATLVFGPQDYAVIGHVPHKAPACI</sequence>
<gene>
    <name evidence="2" type="ORF">M622_18215</name>
</gene>
<reference evidence="2 3" key="1">
    <citation type="submission" date="2013-06" db="EMBL/GenBank/DDBJ databases">
        <title>Draft genome sequence of Thauera terpenica.</title>
        <authorList>
            <person name="Liu B."/>
            <person name="Frostegard A.H."/>
            <person name="Shapleigh J.P."/>
        </authorList>
    </citation>
    <scope>NUCLEOTIDE SEQUENCE [LARGE SCALE GENOMIC DNA]</scope>
    <source>
        <strain evidence="2 3">58Eu</strain>
    </source>
</reference>
<dbReference type="STRING" id="1348657.M622_18215"/>
<protein>
    <recommendedName>
        <fullName evidence="4">Methyltransferase type 11 domain-containing protein</fullName>
    </recommendedName>
</protein>
<evidence type="ECO:0008006" key="4">
    <source>
        <dbReference type="Google" id="ProtNLM"/>
    </source>
</evidence>
<evidence type="ECO:0000256" key="1">
    <source>
        <dbReference type="SAM" id="MobiDB-lite"/>
    </source>
</evidence>
<evidence type="ECO:0000313" key="2">
    <source>
        <dbReference type="EMBL" id="EPZ14615.1"/>
    </source>
</evidence>
<feature type="region of interest" description="Disordered" evidence="1">
    <location>
        <begin position="208"/>
        <end position="235"/>
    </location>
</feature>
<dbReference type="Gene3D" id="3.40.50.150">
    <property type="entry name" value="Vaccinia Virus protein VP39"/>
    <property type="match status" value="1"/>
</dbReference>
<dbReference type="EMBL" id="ATJV01000075">
    <property type="protein sequence ID" value="EPZ14615.1"/>
    <property type="molecule type" value="Genomic_DNA"/>
</dbReference>
<dbReference type="AlphaFoldDB" id="S9ZBM5"/>
<evidence type="ECO:0000313" key="3">
    <source>
        <dbReference type="Proteomes" id="UP000015455"/>
    </source>
</evidence>
<dbReference type="Pfam" id="PF13489">
    <property type="entry name" value="Methyltransf_23"/>
    <property type="match status" value="1"/>
</dbReference>
<organism evidence="2 3">
    <name type="scientific">Thauera terpenica 58Eu</name>
    <dbReference type="NCBI Taxonomy" id="1348657"/>
    <lineage>
        <taxon>Bacteria</taxon>
        <taxon>Pseudomonadati</taxon>
        <taxon>Pseudomonadota</taxon>
        <taxon>Betaproteobacteria</taxon>
        <taxon>Rhodocyclales</taxon>
        <taxon>Zoogloeaceae</taxon>
        <taxon>Thauera</taxon>
    </lineage>
</organism>
<accession>S9ZBM5</accession>
<comment type="caution">
    <text evidence="2">The sequence shown here is derived from an EMBL/GenBank/DDBJ whole genome shotgun (WGS) entry which is preliminary data.</text>
</comment>
<dbReference type="Proteomes" id="UP000015455">
    <property type="component" value="Unassembled WGS sequence"/>
</dbReference>
<name>S9ZBM5_9RHOO</name>
<dbReference type="CDD" id="cd02440">
    <property type="entry name" value="AdoMet_MTases"/>
    <property type="match status" value="1"/>
</dbReference>
<dbReference type="SUPFAM" id="SSF53335">
    <property type="entry name" value="S-adenosyl-L-methionine-dependent methyltransferases"/>
    <property type="match status" value="1"/>
</dbReference>
<dbReference type="PANTHER" id="PTHR43861">
    <property type="entry name" value="TRANS-ACONITATE 2-METHYLTRANSFERASE-RELATED"/>
    <property type="match status" value="1"/>
</dbReference>
<dbReference type="RefSeq" id="WP_021250309.1">
    <property type="nucleotide sequence ID" value="NZ_ATJV01000075.1"/>
</dbReference>